<comment type="similarity">
    <text evidence="6 11">Belongs to the ribulose-phosphate 3-epimerase family.</text>
</comment>
<comment type="cofactor">
    <cofactor evidence="13">
        <name>a divalent metal cation</name>
        <dbReference type="ChEBI" id="CHEBI:60240"/>
    </cofactor>
    <text evidence="13">Binds 1 divalent metal cation per subunit.</text>
</comment>
<keyword evidence="13" id="KW-0862">Zinc</keyword>
<comment type="cofactor">
    <cofactor evidence="3">
        <name>Co(2+)</name>
        <dbReference type="ChEBI" id="CHEBI:48828"/>
    </cofactor>
</comment>
<comment type="cofactor">
    <cofactor evidence="4">
        <name>Zn(2+)</name>
        <dbReference type="ChEBI" id="CHEBI:29105"/>
    </cofactor>
</comment>
<evidence type="ECO:0000313" key="15">
    <source>
        <dbReference type="EMBL" id="MBC5689470.1"/>
    </source>
</evidence>
<evidence type="ECO:0000256" key="2">
    <source>
        <dbReference type="ARBA" id="ARBA00001936"/>
    </source>
</evidence>
<evidence type="ECO:0000256" key="8">
    <source>
        <dbReference type="ARBA" id="ARBA00022723"/>
    </source>
</evidence>
<accession>A0A923LIP0</accession>
<dbReference type="InterPro" id="IPR026019">
    <property type="entry name" value="Ribul_P_3_epim"/>
</dbReference>
<organism evidence="15 16">
    <name type="scientific">Mediterraneibacter hominis</name>
    <dbReference type="NCBI Taxonomy" id="2763054"/>
    <lineage>
        <taxon>Bacteria</taxon>
        <taxon>Bacillati</taxon>
        <taxon>Bacillota</taxon>
        <taxon>Clostridia</taxon>
        <taxon>Lachnospirales</taxon>
        <taxon>Lachnospiraceae</taxon>
        <taxon>Mediterraneibacter</taxon>
    </lineage>
</organism>
<dbReference type="EC" id="5.1.3.1" evidence="7 10"/>
<protein>
    <recommendedName>
        <fullName evidence="7 10">Ribulose-phosphate 3-epimerase</fullName>
        <ecNumber evidence="7 10">5.1.3.1</ecNumber>
    </recommendedName>
</protein>
<evidence type="ECO:0000256" key="14">
    <source>
        <dbReference type="PIRSR" id="PIRSR001461-3"/>
    </source>
</evidence>
<keyword evidence="16" id="KW-1185">Reference proteome</keyword>
<evidence type="ECO:0000256" key="12">
    <source>
        <dbReference type="PIRSR" id="PIRSR001461-1"/>
    </source>
</evidence>
<evidence type="ECO:0000256" key="4">
    <source>
        <dbReference type="ARBA" id="ARBA00001947"/>
    </source>
</evidence>
<evidence type="ECO:0000256" key="1">
    <source>
        <dbReference type="ARBA" id="ARBA00001782"/>
    </source>
</evidence>
<feature type="binding site" evidence="14">
    <location>
        <position position="7"/>
    </location>
    <ligand>
        <name>substrate</name>
    </ligand>
</feature>
<proteinExistence type="inferred from homology"/>
<evidence type="ECO:0000256" key="9">
    <source>
        <dbReference type="ARBA" id="ARBA00023235"/>
    </source>
</evidence>
<keyword evidence="11" id="KW-0119">Carbohydrate metabolism</keyword>
<keyword evidence="9 11" id="KW-0413">Isomerase</keyword>
<dbReference type="PANTHER" id="PTHR11749">
    <property type="entry name" value="RIBULOSE-5-PHOSPHATE-3-EPIMERASE"/>
    <property type="match status" value="1"/>
</dbReference>
<dbReference type="GO" id="GO:0005737">
    <property type="term" value="C:cytoplasm"/>
    <property type="evidence" value="ECO:0007669"/>
    <property type="project" value="UniProtKB-ARBA"/>
</dbReference>
<dbReference type="Pfam" id="PF00834">
    <property type="entry name" value="Ribul_P_3_epim"/>
    <property type="match status" value="1"/>
</dbReference>
<dbReference type="InterPro" id="IPR000056">
    <property type="entry name" value="Ribul_P_3_epim-like"/>
</dbReference>
<dbReference type="RefSeq" id="WP_186876139.1">
    <property type="nucleotide sequence ID" value="NZ_JACOPF010000002.1"/>
</dbReference>
<dbReference type="AlphaFoldDB" id="A0A923LIP0"/>
<evidence type="ECO:0000256" key="7">
    <source>
        <dbReference type="ARBA" id="ARBA00013188"/>
    </source>
</evidence>
<sequence>MNKVSPSVMCINTMELKEKIESLDKAGVDLYHIDIMDGHFVPNFCLNGYLMKDIAAISKTPMDVHLMVTNPTEYIEYFAECGAEYITLHIEALMHPIRALKQIRSLGKKAGLAINPATDISQLTYMLDYIDLICVMTVDPGFAGQTLIPATIEKIRKIRAMFADAGKEVEIMVDGQVKESTAPELVKAGANILVLGTSGLFNAYTPEEYPKAIKFYQNL</sequence>
<dbReference type="FunFam" id="3.20.20.70:FF:000004">
    <property type="entry name" value="Ribulose-phosphate 3-epimerase"/>
    <property type="match status" value="1"/>
</dbReference>
<dbReference type="Proteomes" id="UP000652477">
    <property type="component" value="Unassembled WGS sequence"/>
</dbReference>
<keyword evidence="13" id="KW-0464">Manganese</keyword>
<feature type="binding site" evidence="13">
    <location>
        <position position="34"/>
    </location>
    <ligand>
        <name>a divalent metal cation</name>
        <dbReference type="ChEBI" id="CHEBI:60240"/>
    </ligand>
</feature>
<dbReference type="GO" id="GO:0005975">
    <property type="term" value="P:carbohydrate metabolic process"/>
    <property type="evidence" value="ECO:0007669"/>
    <property type="project" value="InterPro"/>
</dbReference>
<dbReference type="NCBIfam" id="TIGR01163">
    <property type="entry name" value="rpe"/>
    <property type="match status" value="1"/>
</dbReference>
<evidence type="ECO:0000256" key="13">
    <source>
        <dbReference type="PIRSR" id="PIRSR001461-2"/>
    </source>
</evidence>
<evidence type="ECO:0000256" key="10">
    <source>
        <dbReference type="NCBIfam" id="TIGR01163"/>
    </source>
</evidence>
<keyword evidence="8 13" id="KW-0479">Metal-binding</keyword>
<feature type="binding site" evidence="14">
    <location>
        <begin position="141"/>
        <end position="144"/>
    </location>
    <ligand>
        <name>substrate</name>
    </ligand>
</feature>
<gene>
    <name evidence="15" type="primary">rpe</name>
    <name evidence="15" type="ORF">H8S37_11125</name>
</gene>
<evidence type="ECO:0000256" key="5">
    <source>
        <dbReference type="ARBA" id="ARBA00001954"/>
    </source>
</evidence>
<dbReference type="CDD" id="cd00429">
    <property type="entry name" value="RPE"/>
    <property type="match status" value="1"/>
</dbReference>
<reference evidence="15" key="1">
    <citation type="submission" date="2020-08" db="EMBL/GenBank/DDBJ databases">
        <title>Genome public.</title>
        <authorList>
            <person name="Liu C."/>
            <person name="Sun Q."/>
        </authorList>
    </citation>
    <scope>NUCLEOTIDE SEQUENCE</scope>
    <source>
        <strain evidence="15">NSJ-55</strain>
    </source>
</reference>
<feature type="active site" description="Proton acceptor" evidence="12">
    <location>
        <position position="34"/>
    </location>
</feature>
<comment type="catalytic activity">
    <reaction evidence="1 11">
        <text>D-ribulose 5-phosphate = D-xylulose 5-phosphate</text>
        <dbReference type="Rhea" id="RHEA:13677"/>
        <dbReference type="ChEBI" id="CHEBI:57737"/>
        <dbReference type="ChEBI" id="CHEBI:58121"/>
        <dbReference type="EC" id="5.1.3.1"/>
    </reaction>
</comment>
<dbReference type="EMBL" id="JACOPF010000002">
    <property type="protein sequence ID" value="MBC5689470.1"/>
    <property type="molecule type" value="Genomic_DNA"/>
</dbReference>
<feature type="binding site" evidence="13">
    <location>
        <position position="65"/>
    </location>
    <ligand>
        <name>a divalent metal cation</name>
        <dbReference type="ChEBI" id="CHEBI:60240"/>
    </ligand>
</feature>
<keyword evidence="13" id="KW-0170">Cobalt</keyword>
<feature type="binding site" evidence="13">
    <location>
        <position position="32"/>
    </location>
    <ligand>
        <name>a divalent metal cation</name>
        <dbReference type="ChEBI" id="CHEBI:60240"/>
    </ligand>
</feature>
<dbReference type="GO" id="GO:0046872">
    <property type="term" value="F:metal ion binding"/>
    <property type="evidence" value="ECO:0007669"/>
    <property type="project" value="UniProtKB-KW"/>
</dbReference>
<evidence type="ECO:0000256" key="6">
    <source>
        <dbReference type="ARBA" id="ARBA00009541"/>
    </source>
</evidence>
<dbReference type="GO" id="GO:0006098">
    <property type="term" value="P:pentose-phosphate shunt"/>
    <property type="evidence" value="ECO:0007669"/>
    <property type="project" value="UniProtKB-UniRule"/>
</dbReference>
<evidence type="ECO:0000256" key="3">
    <source>
        <dbReference type="ARBA" id="ARBA00001941"/>
    </source>
</evidence>
<feature type="binding site" evidence="14">
    <location>
        <position position="65"/>
    </location>
    <ligand>
        <name>substrate</name>
    </ligand>
</feature>
<evidence type="ECO:0000313" key="16">
    <source>
        <dbReference type="Proteomes" id="UP000652477"/>
    </source>
</evidence>
<evidence type="ECO:0000256" key="11">
    <source>
        <dbReference type="PIRNR" id="PIRNR001461"/>
    </source>
</evidence>
<dbReference type="NCBIfam" id="NF004076">
    <property type="entry name" value="PRK05581.1-4"/>
    <property type="match status" value="1"/>
</dbReference>
<dbReference type="SUPFAM" id="SSF51366">
    <property type="entry name" value="Ribulose-phoshate binding barrel"/>
    <property type="match status" value="1"/>
</dbReference>
<feature type="active site" description="Proton donor" evidence="12">
    <location>
        <position position="174"/>
    </location>
</feature>
<name>A0A923LIP0_9FIRM</name>
<comment type="cofactor">
    <cofactor evidence="2">
        <name>Mn(2+)</name>
        <dbReference type="ChEBI" id="CHEBI:29035"/>
    </cofactor>
</comment>
<dbReference type="PIRSF" id="PIRSF001461">
    <property type="entry name" value="RPE"/>
    <property type="match status" value="1"/>
</dbReference>
<dbReference type="GO" id="GO:0004750">
    <property type="term" value="F:D-ribulose-phosphate 3-epimerase activity"/>
    <property type="evidence" value="ECO:0007669"/>
    <property type="project" value="UniProtKB-UniRule"/>
</dbReference>
<comment type="caution">
    <text evidence="15">The sequence shown here is derived from an EMBL/GenBank/DDBJ whole genome shotgun (WGS) entry which is preliminary data.</text>
</comment>
<dbReference type="InterPro" id="IPR011060">
    <property type="entry name" value="RibuloseP-bd_barrel"/>
</dbReference>
<feature type="binding site" evidence="13">
    <location>
        <position position="174"/>
    </location>
    <ligand>
        <name>a divalent metal cation</name>
        <dbReference type="ChEBI" id="CHEBI:60240"/>
    </ligand>
</feature>
<dbReference type="Gene3D" id="3.20.20.70">
    <property type="entry name" value="Aldolase class I"/>
    <property type="match status" value="1"/>
</dbReference>
<comment type="cofactor">
    <cofactor evidence="5">
        <name>Fe(2+)</name>
        <dbReference type="ChEBI" id="CHEBI:29033"/>
    </cofactor>
</comment>
<dbReference type="InterPro" id="IPR013785">
    <property type="entry name" value="Aldolase_TIM"/>
</dbReference>